<evidence type="ECO:0000256" key="2">
    <source>
        <dbReference type="ARBA" id="ARBA00023027"/>
    </source>
</evidence>
<accession>A0A8G2FFP4</accession>
<feature type="domain" description="6-phosphogluconate dehydrogenase NADP-binding" evidence="4">
    <location>
        <begin position="5"/>
        <end position="164"/>
    </location>
</feature>
<dbReference type="PANTHER" id="PTHR43060:SF15">
    <property type="entry name" value="3-HYDROXYISOBUTYRATE DEHYDROGENASE-LIKE 1, MITOCHONDRIAL-RELATED"/>
    <property type="match status" value="1"/>
</dbReference>
<evidence type="ECO:0000256" key="1">
    <source>
        <dbReference type="ARBA" id="ARBA00023002"/>
    </source>
</evidence>
<feature type="active site" evidence="3">
    <location>
        <position position="173"/>
    </location>
</feature>
<evidence type="ECO:0000259" key="5">
    <source>
        <dbReference type="Pfam" id="PF14833"/>
    </source>
</evidence>
<evidence type="ECO:0000259" key="4">
    <source>
        <dbReference type="Pfam" id="PF03446"/>
    </source>
</evidence>
<dbReference type="GO" id="GO:0051287">
    <property type="term" value="F:NAD binding"/>
    <property type="evidence" value="ECO:0007669"/>
    <property type="project" value="InterPro"/>
</dbReference>
<dbReference type="InterPro" id="IPR008927">
    <property type="entry name" value="6-PGluconate_DH-like_C_sf"/>
</dbReference>
<dbReference type="AlphaFoldDB" id="A0A8G2FFP4"/>
<dbReference type="GO" id="GO:0050661">
    <property type="term" value="F:NADP binding"/>
    <property type="evidence" value="ECO:0007669"/>
    <property type="project" value="InterPro"/>
</dbReference>
<dbReference type="SUPFAM" id="SSF48179">
    <property type="entry name" value="6-phosphogluconate dehydrogenase C-terminal domain-like"/>
    <property type="match status" value="1"/>
</dbReference>
<gene>
    <name evidence="6" type="ORF">SAMN05421828_10450</name>
</gene>
<organism evidence="6 7">
    <name type="scientific">Acidiphilium rubrum</name>
    <dbReference type="NCBI Taxonomy" id="526"/>
    <lineage>
        <taxon>Bacteria</taxon>
        <taxon>Pseudomonadati</taxon>
        <taxon>Pseudomonadota</taxon>
        <taxon>Alphaproteobacteria</taxon>
        <taxon>Acetobacterales</taxon>
        <taxon>Acidocellaceae</taxon>
        <taxon>Acidiphilium</taxon>
    </lineage>
</organism>
<dbReference type="OrthoDB" id="9812907at2"/>
<dbReference type="InterPro" id="IPR015815">
    <property type="entry name" value="HIBADH-related"/>
</dbReference>
<dbReference type="GO" id="GO:0016491">
    <property type="term" value="F:oxidoreductase activity"/>
    <property type="evidence" value="ECO:0007669"/>
    <property type="project" value="UniProtKB-KW"/>
</dbReference>
<dbReference type="EMBL" id="FTNE01000004">
    <property type="protein sequence ID" value="SIQ38053.1"/>
    <property type="molecule type" value="Genomic_DNA"/>
</dbReference>
<comment type="caution">
    <text evidence="6">The sequence shown here is derived from an EMBL/GenBank/DDBJ whole genome shotgun (WGS) entry which is preliminary data.</text>
</comment>
<keyword evidence="7" id="KW-1185">Reference proteome</keyword>
<dbReference type="Gene3D" id="3.40.50.720">
    <property type="entry name" value="NAD(P)-binding Rossmann-like Domain"/>
    <property type="match status" value="1"/>
</dbReference>
<protein>
    <recommendedName>
        <fullName evidence="8">3-hydroxyisobutyrate dehydrogenase</fullName>
    </recommendedName>
</protein>
<reference evidence="6 7" key="1">
    <citation type="submission" date="2017-01" db="EMBL/GenBank/DDBJ databases">
        <authorList>
            <person name="Varghese N."/>
            <person name="Submissions S."/>
        </authorList>
    </citation>
    <scope>NUCLEOTIDE SEQUENCE [LARGE SCALE GENOMIC DNA]</scope>
    <source>
        <strain evidence="6 7">ATCC 35905</strain>
    </source>
</reference>
<dbReference type="RefSeq" id="WP_029310445.1">
    <property type="nucleotide sequence ID" value="NZ_FTNE01000004.1"/>
</dbReference>
<sequence length="298" mass="31511">MTKDKIGFIGVGLMGHGMAKNIIEAGYPLTVMGHRNRTPVEELIGRGATEAKTPKALAEASDIVFLCVTGSDQVMAVTQGEHGLAAAGKPLIIVDCSTSDPSVTTKLAASLAAEHITLIDAPLGRTPKDAWEGTLDVMVGGDPATIDRVRPIIETFSQRMIHTGPTGTGHTMKLLNNFLSLGYGALYAEALMLGEKSGLSAETFHSVISGGRMDCGFYQTYMNYVVGRDRNAHKFTLSNALKDTSYLNAFAQAQNAANPIATAVRNSYALAIGTGHGDDYVPMLSDIIAELNGLPPKS</sequence>
<dbReference type="PANTHER" id="PTHR43060">
    <property type="entry name" value="3-HYDROXYISOBUTYRATE DEHYDROGENASE-LIKE 1, MITOCHONDRIAL-RELATED"/>
    <property type="match status" value="1"/>
</dbReference>
<dbReference type="Pfam" id="PF14833">
    <property type="entry name" value="NAD_binding_11"/>
    <property type="match status" value="1"/>
</dbReference>
<keyword evidence="2" id="KW-0520">NAD</keyword>
<dbReference type="Pfam" id="PF03446">
    <property type="entry name" value="NAD_binding_2"/>
    <property type="match status" value="1"/>
</dbReference>
<dbReference type="Proteomes" id="UP000186308">
    <property type="component" value="Unassembled WGS sequence"/>
</dbReference>
<dbReference type="InterPro" id="IPR029154">
    <property type="entry name" value="HIBADH-like_NADP-bd"/>
</dbReference>
<dbReference type="SUPFAM" id="SSF51735">
    <property type="entry name" value="NAD(P)-binding Rossmann-fold domains"/>
    <property type="match status" value="1"/>
</dbReference>
<evidence type="ECO:0000256" key="3">
    <source>
        <dbReference type="PIRSR" id="PIRSR000103-1"/>
    </source>
</evidence>
<evidence type="ECO:0000313" key="6">
    <source>
        <dbReference type="EMBL" id="SIQ38053.1"/>
    </source>
</evidence>
<dbReference type="InterPro" id="IPR006115">
    <property type="entry name" value="6PGDH_NADP-bd"/>
</dbReference>
<dbReference type="InterPro" id="IPR013328">
    <property type="entry name" value="6PGD_dom2"/>
</dbReference>
<dbReference type="PIRSF" id="PIRSF000103">
    <property type="entry name" value="HIBADH"/>
    <property type="match status" value="1"/>
</dbReference>
<evidence type="ECO:0000313" key="7">
    <source>
        <dbReference type="Proteomes" id="UP000186308"/>
    </source>
</evidence>
<proteinExistence type="predicted"/>
<name>A0A8G2FFP4_ACIRU</name>
<dbReference type="InterPro" id="IPR036291">
    <property type="entry name" value="NAD(P)-bd_dom_sf"/>
</dbReference>
<evidence type="ECO:0008006" key="8">
    <source>
        <dbReference type="Google" id="ProtNLM"/>
    </source>
</evidence>
<feature type="domain" description="3-hydroxyisobutyrate dehydrogenase-like NAD-binding" evidence="5">
    <location>
        <begin position="167"/>
        <end position="279"/>
    </location>
</feature>
<keyword evidence="1" id="KW-0560">Oxidoreductase</keyword>
<dbReference type="Gene3D" id="1.10.1040.10">
    <property type="entry name" value="N-(1-d-carboxylethyl)-l-norvaline Dehydrogenase, domain 2"/>
    <property type="match status" value="1"/>
</dbReference>